<feature type="region of interest" description="Disordered" evidence="3">
    <location>
        <begin position="76"/>
        <end position="105"/>
    </location>
</feature>
<evidence type="ECO:0000259" key="5">
    <source>
        <dbReference type="Pfam" id="PF13354"/>
    </source>
</evidence>
<gene>
    <name evidence="6" type="ORF">EV666_10380</name>
</gene>
<comment type="catalytic activity">
    <reaction evidence="1">
        <text>a beta-lactam + H2O = a substituted beta-amino acid</text>
        <dbReference type="Rhea" id="RHEA:20401"/>
        <dbReference type="ChEBI" id="CHEBI:15377"/>
        <dbReference type="ChEBI" id="CHEBI:35627"/>
        <dbReference type="ChEBI" id="CHEBI:140347"/>
        <dbReference type="EC" id="3.5.2.6"/>
    </reaction>
</comment>
<dbReference type="Gene3D" id="3.40.710.10">
    <property type="entry name" value="DD-peptidase/beta-lactamase superfamily"/>
    <property type="match status" value="1"/>
</dbReference>
<evidence type="ECO:0000313" key="6">
    <source>
        <dbReference type="EMBL" id="TCO14573.1"/>
    </source>
</evidence>
<evidence type="ECO:0000256" key="3">
    <source>
        <dbReference type="SAM" id="MobiDB-lite"/>
    </source>
</evidence>
<evidence type="ECO:0000313" key="7">
    <source>
        <dbReference type="Proteomes" id="UP000294881"/>
    </source>
</evidence>
<dbReference type="PANTHER" id="PTHR35333">
    <property type="entry name" value="BETA-LACTAMASE"/>
    <property type="match status" value="1"/>
</dbReference>
<dbReference type="RefSeq" id="WP_165909900.1">
    <property type="nucleotide sequence ID" value="NZ_JBHUNN010000002.1"/>
</dbReference>
<protein>
    <recommendedName>
        <fullName evidence="2">Penicillinase</fullName>
    </recommendedName>
</protein>
<organism evidence="6 7">
    <name type="scientific">Camelimonas lactis</name>
    <dbReference type="NCBI Taxonomy" id="659006"/>
    <lineage>
        <taxon>Bacteria</taxon>
        <taxon>Pseudomonadati</taxon>
        <taxon>Pseudomonadota</taxon>
        <taxon>Alphaproteobacteria</taxon>
        <taxon>Hyphomicrobiales</taxon>
        <taxon>Chelatococcaceae</taxon>
        <taxon>Camelimonas</taxon>
    </lineage>
</organism>
<dbReference type="PANTHER" id="PTHR35333:SF5">
    <property type="entry name" value="CONSERVED LIPOPROTEIN LPQF-RELATED"/>
    <property type="match status" value="1"/>
</dbReference>
<proteinExistence type="predicted"/>
<dbReference type="Proteomes" id="UP000294881">
    <property type="component" value="Unassembled WGS sequence"/>
</dbReference>
<dbReference type="InterPro" id="IPR012338">
    <property type="entry name" value="Beta-lactam/transpept-like"/>
</dbReference>
<dbReference type="InterPro" id="IPR045155">
    <property type="entry name" value="Beta-lactam_cat"/>
</dbReference>
<feature type="region of interest" description="Disordered" evidence="3">
    <location>
        <begin position="17"/>
        <end position="43"/>
    </location>
</feature>
<dbReference type="InterPro" id="IPR006311">
    <property type="entry name" value="TAT_signal"/>
</dbReference>
<dbReference type="PROSITE" id="PS51318">
    <property type="entry name" value="TAT"/>
    <property type="match status" value="1"/>
</dbReference>
<evidence type="ECO:0000256" key="1">
    <source>
        <dbReference type="ARBA" id="ARBA00001526"/>
    </source>
</evidence>
<dbReference type="SUPFAM" id="SSF56601">
    <property type="entry name" value="beta-lactamase/transpeptidase-like"/>
    <property type="match status" value="1"/>
</dbReference>
<name>A0A4R2GVE4_9HYPH</name>
<dbReference type="EMBL" id="SLWL01000003">
    <property type="protein sequence ID" value="TCO14573.1"/>
    <property type="molecule type" value="Genomic_DNA"/>
</dbReference>
<sequence>MDRRTLLLASVAAATAAGLAAPARAKPPRRQAAKHEPPAPAAPEAVNEAMRGFASLDFGADGRASCLIVADARAGANAPASGPQADSQGSKGGKEQPGGPEPKTLWRASHAPDEPLFVGSAIKTFILAEFLRQHEAGKVSLNAQALIDDSVRSLSSPVFLNLTGRTPHVSVLEAMITHSDNTATDVALAAAGPANVRALIQKAGLTKTRIPDSTRALFGWLAGGDAGVDPGWQGLQAIAAGSTPPNSRSPMAGDGPSMRSTASDLVAWHRAAMTGRFFEKPETLQQYRRIMAMADALPQVVPPDILAWGKGGSIDWGDFHCFSLAGQVLTAGGPATFCFTINWRGPNADTPRIFAAYRDAVRKALTETCNARA</sequence>
<dbReference type="GO" id="GO:0030655">
    <property type="term" value="P:beta-lactam antibiotic catabolic process"/>
    <property type="evidence" value="ECO:0007669"/>
    <property type="project" value="InterPro"/>
</dbReference>
<feature type="chain" id="PRO_5020496670" description="Penicillinase" evidence="4">
    <location>
        <begin position="26"/>
        <end position="373"/>
    </location>
</feature>
<dbReference type="AlphaFoldDB" id="A0A4R2GVE4"/>
<dbReference type="Pfam" id="PF13354">
    <property type="entry name" value="Beta-lactamase2"/>
    <property type="match status" value="1"/>
</dbReference>
<evidence type="ECO:0000256" key="4">
    <source>
        <dbReference type="SAM" id="SignalP"/>
    </source>
</evidence>
<accession>A0A4R2GVE4</accession>
<comment type="caution">
    <text evidence="6">The sequence shown here is derived from an EMBL/GenBank/DDBJ whole genome shotgun (WGS) entry which is preliminary data.</text>
</comment>
<reference evidence="6 7" key="1">
    <citation type="submission" date="2019-03" db="EMBL/GenBank/DDBJ databases">
        <title>Genomic Encyclopedia of Type Strains, Phase IV (KMG-IV): sequencing the most valuable type-strain genomes for metagenomic binning, comparative biology and taxonomic classification.</title>
        <authorList>
            <person name="Goeker M."/>
        </authorList>
    </citation>
    <scope>NUCLEOTIDE SEQUENCE [LARGE SCALE GENOMIC DNA]</scope>
    <source>
        <strain evidence="6 7">DSM 22958</strain>
    </source>
</reference>
<feature type="domain" description="Beta-lactamase class A catalytic" evidence="5">
    <location>
        <begin position="105"/>
        <end position="315"/>
    </location>
</feature>
<evidence type="ECO:0000256" key="2">
    <source>
        <dbReference type="ARBA" id="ARBA00030171"/>
    </source>
</evidence>
<keyword evidence="4" id="KW-0732">Signal</keyword>
<dbReference type="GO" id="GO:0046677">
    <property type="term" value="P:response to antibiotic"/>
    <property type="evidence" value="ECO:0007669"/>
    <property type="project" value="InterPro"/>
</dbReference>
<dbReference type="GO" id="GO:0008800">
    <property type="term" value="F:beta-lactamase activity"/>
    <property type="evidence" value="ECO:0007669"/>
    <property type="project" value="UniProtKB-EC"/>
</dbReference>
<dbReference type="InterPro" id="IPR000871">
    <property type="entry name" value="Beta-lactam_class-A"/>
</dbReference>
<keyword evidence="7" id="KW-1185">Reference proteome</keyword>
<feature type="signal peptide" evidence="4">
    <location>
        <begin position="1"/>
        <end position="25"/>
    </location>
</feature>